<protein>
    <submittedName>
        <fullName evidence="1">Uncharacterized protein</fullName>
    </submittedName>
</protein>
<evidence type="ECO:0000313" key="2">
    <source>
        <dbReference type="Proteomes" id="UP000732619"/>
    </source>
</evidence>
<dbReference type="EMBL" id="SUTG01000003">
    <property type="protein sequence ID" value="MBE6511781.1"/>
    <property type="molecule type" value="Genomic_DNA"/>
</dbReference>
<organism evidence="1 2">
    <name type="scientific">Methanobrevibacter olleyae</name>
    <dbReference type="NCBI Taxonomy" id="294671"/>
    <lineage>
        <taxon>Archaea</taxon>
        <taxon>Methanobacteriati</taxon>
        <taxon>Methanobacteriota</taxon>
        <taxon>Methanomada group</taxon>
        <taxon>Methanobacteria</taxon>
        <taxon>Methanobacteriales</taxon>
        <taxon>Methanobacteriaceae</taxon>
        <taxon>Methanobrevibacter</taxon>
    </lineage>
</organism>
<accession>A0A8T3VR49</accession>
<name>A0A8T3VR49_METOL</name>
<reference evidence="1" key="1">
    <citation type="submission" date="2019-04" db="EMBL/GenBank/DDBJ databases">
        <title>Evolution of Biomass-Degrading Anaerobic Consortia Revealed by Metagenomics.</title>
        <authorList>
            <person name="Peng X."/>
        </authorList>
    </citation>
    <scope>NUCLEOTIDE SEQUENCE</scope>
    <source>
        <strain evidence="1">SIG14</strain>
    </source>
</reference>
<dbReference type="Proteomes" id="UP000732619">
    <property type="component" value="Unassembled WGS sequence"/>
</dbReference>
<comment type="caution">
    <text evidence="1">The sequence shown here is derived from an EMBL/GenBank/DDBJ whole genome shotgun (WGS) entry which is preliminary data.</text>
</comment>
<gene>
    <name evidence="1" type="ORF">E7Z75_01330</name>
</gene>
<evidence type="ECO:0000313" key="1">
    <source>
        <dbReference type="EMBL" id="MBE6511781.1"/>
    </source>
</evidence>
<proteinExistence type="predicted"/>
<sequence length="166" mass="19030">MPSIDYFECEDCGFRWKDQGPLMFCLNDDGEIEEYILIQSAYGLDRDSPISGDIVETYCASCDKKIKLYLISFVKNQYEEGEAISLMEKLAFENKISNTILKPFIKSSDLKDDCYIVDFSRNFHTPKKYHCPSCESEIPKYLLSKNSCPKCGGEIKVVDGMCLDKF</sequence>
<dbReference type="AlphaFoldDB" id="A0A8T3VR49"/>